<protein>
    <submittedName>
        <fullName evidence="3">Por secretion system C-terminal sorting domain-containing protein</fullName>
    </submittedName>
</protein>
<evidence type="ECO:0000259" key="2">
    <source>
        <dbReference type="Pfam" id="PF01364"/>
    </source>
</evidence>
<dbReference type="OrthoDB" id="9757650at2"/>
<dbReference type="GO" id="GO:0008234">
    <property type="term" value="F:cysteine-type peptidase activity"/>
    <property type="evidence" value="ECO:0007669"/>
    <property type="project" value="InterPro"/>
</dbReference>
<dbReference type="GO" id="GO:0006508">
    <property type="term" value="P:proteolysis"/>
    <property type="evidence" value="ECO:0007669"/>
    <property type="project" value="InterPro"/>
</dbReference>
<evidence type="ECO:0000313" key="3">
    <source>
        <dbReference type="EMBL" id="SNT16599.1"/>
    </source>
</evidence>
<evidence type="ECO:0000256" key="1">
    <source>
        <dbReference type="ARBA" id="ARBA00022729"/>
    </source>
</evidence>
<dbReference type="InterPro" id="IPR001769">
    <property type="entry name" value="Gingipain"/>
</dbReference>
<dbReference type="InterPro" id="IPR013783">
    <property type="entry name" value="Ig-like_fold"/>
</dbReference>
<dbReference type="Gene3D" id="2.60.40.4070">
    <property type="match status" value="1"/>
</dbReference>
<dbReference type="SUPFAM" id="SSF52129">
    <property type="entry name" value="Caspase-like"/>
    <property type="match status" value="1"/>
</dbReference>
<organism evidence="3 4">
    <name type="scientific">Ekhidna lutea</name>
    <dbReference type="NCBI Taxonomy" id="447679"/>
    <lineage>
        <taxon>Bacteria</taxon>
        <taxon>Pseudomonadati</taxon>
        <taxon>Bacteroidota</taxon>
        <taxon>Cytophagia</taxon>
        <taxon>Cytophagales</taxon>
        <taxon>Reichenbachiellaceae</taxon>
        <taxon>Ekhidna</taxon>
    </lineage>
</organism>
<sequence length="1656" mass="183689">MWRNRLIAILISMISFLAVGQMGNEWIDFNQSYYKIKIAEDGFYRVTQEELQAVGFPLSSVPASRVQLFRRGEEVALNVNANSDGTLNYLEFYGQRNNGESDSPLYEVGDQSHTFYNLFSDSATYFLTYKLGNESAKRMTFSTDKNTTGLTPEAFHIEDTIQLFTSNYASGAKFGAGSAFSLSKYDNGEGWTGDFQSKNVSKDFNFNLEDFEISGTNPVLETVLVGGNSLNHNVEISVGPNTGSLGVLSNVEFSGWGKEFHSVSFDEANVGSEGAFVVRITAEGFPEAAERISVAYVQIKFPQTIELGTNENKVFTLNAPDTKAWLQIPTTNADGTRLFDITDPINSVRLATTNFSDRVEVVAPNAVSGDKILAVTTPLSIEAIEEVTLLNFDLSNKDYLIVSHQDLRTSGDPVADYANYRSSVAGGNHNVQIANISDLFNLYSYGDPSPLAIRNFIIDANNQNDVSNVFLIGKGFTLNNNYYRGTQEGVNVPTYGLPGSDLMFTLGIGSDPQVPGIPIGRLNAFEPADVTAYLNKVIEMESLPFNNLFRKDFLQLSGGVSEAEINSFINIVQGFTGILEQDFIGGRAFNTSKISSEAVEFIDVADRVNQGVGYITFFGHSSGAVTDIEIGSVSDPSFGFSNKGKYPMFLVNGCKAGEIYGGGFTFGEDWMITPDLGAIAFMAHADVALSSTLKRWSDLFYGLGYGDDVFIGESIGSVIGEVSRRYLDEYGTSNINLTQVQQMTLQGDPALRLFGADHPDYEINNSSIISSAINANEILATQDSFKIDVIVKNFGRSVLDSLIIQVNRTLPNGAQEFYVKRFDRVLRQDTLEFYIQNDPIVNNSGQNLFTVILDPENGTEELNESNNTATHELTIYSGNTAHLYPPDNGTQSDSNVEFIWQSSNLLEDERSYDLEIDTQSNFLGPNHRTFTVTAEVVARQSFDFSAFTLPDSSTVYWRTRYANPEPDEANEWVESSFTFVNGLQEGWGQYDPEQVEREEISGIQYNQTTNQWEFIENTTSVDIFTYGIDNSTFTYEDLEAIIGGVNFFVTSNPLDPVCETNTFNAIAFDKESGDPYRPIEASQVDVFNREVCGRIPQRIYQFREQDLIGAERRLQVLVDNMRDGDMIVMFNIGNINYSAWDAPVIATLESLGVSGGTIGSLEDGQPVIFLGRKGDSPGAATIVVDNGSATPRTQQSIDLQDEVVGKFISGEIRSRRIGPALNWELFSYNISEETNDNISIEVYGVDPDGNLTTLHTRARAESIDIAGTDPVLYPQLELSFSFDDETDQTPPQLNFWEVNYQYPPEGILLPDGKTITTIMEGEEIQRDFYFYNPSTVDFSDSLSVMATLINQNSGSVTESSFKIAPALAGDTSRFTTSFPSFNLDGSNSLIVEVLANENEAYTANNRLTLANYIEVKADETNPILDVTFDGYHIIDGDVVSPNPSIVIKMRDDNPFIVKNDTIGVNLLMKLAGDENQFQRIHFSDPRLNYTPATEEQDFQMEFQPGPLENGVHSIQVQAQDEAGNQAGQEPYEVSFEVINESTITHFYPYPNPFSTNCRFVFTLTGSQIPDEMKIQIMTVSGRVVREITQDEIGTVRIGNNITNYAWDGRDEFGDQLANGVYFYKVFIKSNGEKMQHRATSADRAFKHGFGKLYILR</sequence>
<dbReference type="EMBL" id="FZPD01000004">
    <property type="protein sequence ID" value="SNT16599.1"/>
    <property type="molecule type" value="Genomic_DNA"/>
</dbReference>
<dbReference type="InterPro" id="IPR029031">
    <property type="entry name" value="Gingipain_N_sf"/>
</dbReference>
<dbReference type="Proteomes" id="UP000198393">
    <property type="component" value="Unassembled WGS sequence"/>
</dbReference>
<keyword evidence="4" id="KW-1185">Reference proteome</keyword>
<gene>
    <name evidence="3" type="ORF">SAMN05421640_2607</name>
</gene>
<dbReference type="Gene3D" id="3.40.50.1460">
    <property type="match status" value="1"/>
</dbReference>
<evidence type="ECO:0000313" key="4">
    <source>
        <dbReference type="Proteomes" id="UP000198393"/>
    </source>
</evidence>
<feature type="domain" description="Gingipain" evidence="2">
    <location>
        <begin position="399"/>
        <end position="753"/>
    </location>
</feature>
<name>A0A239KG27_EKHLU</name>
<dbReference type="CDD" id="cd02258">
    <property type="entry name" value="Peptidase_C25_N"/>
    <property type="match status" value="1"/>
</dbReference>
<proteinExistence type="predicted"/>
<accession>A0A239KG27</accession>
<dbReference type="Pfam" id="PF01364">
    <property type="entry name" value="Peptidase_C25"/>
    <property type="match status" value="1"/>
</dbReference>
<dbReference type="Gene3D" id="3.40.50.10390">
    <property type="entry name" value="Gingipain r, domain 1"/>
    <property type="match status" value="1"/>
</dbReference>
<dbReference type="InterPro" id="IPR029030">
    <property type="entry name" value="Caspase-like_dom_sf"/>
</dbReference>
<dbReference type="Gene3D" id="2.60.40.10">
    <property type="entry name" value="Immunoglobulins"/>
    <property type="match status" value="1"/>
</dbReference>
<keyword evidence="1" id="KW-0732">Signal</keyword>
<reference evidence="3 4" key="1">
    <citation type="submission" date="2017-06" db="EMBL/GenBank/DDBJ databases">
        <authorList>
            <person name="Kim H.J."/>
            <person name="Triplett B.A."/>
        </authorList>
    </citation>
    <scope>NUCLEOTIDE SEQUENCE [LARGE SCALE GENOMIC DNA]</scope>
    <source>
        <strain evidence="3 4">DSM 19307</strain>
    </source>
</reference>